<gene>
    <name evidence="5" type="ORF">QGN17_00710</name>
</gene>
<dbReference type="SMART" id="SM00028">
    <property type="entry name" value="TPR"/>
    <property type="match status" value="4"/>
</dbReference>
<keyword evidence="2 3" id="KW-0802">TPR repeat</keyword>
<dbReference type="SUPFAM" id="SSF48452">
    <property type="entry name" value="TPR-like"/>
    <property type="match status" value="1"/>
</dbReference>
<evidence type="ECO:0000256" key="4">
    <source>
        <dbReference type="SAM" id="SignalP"/>
    </source>
</evidence>
<reference evidence="5" key="1">
    <citation type="submission" date="2023-04" db="EMBL/GenBank/DDBJ databases">
        <title>Sphingomonas sp. MAHUQ-71 isolated from rice field.</title>
        <authorList>
            <person name="Huq M.A."/>
        </authorList>
    </citation>
    <scope>NUCLEOTIDE SEQUENCE</scope>
    <source>
        <strain evidence="5">MAHUQ-71</strain>
    </source>
</reference>
<dbReference type="EMBL" id="JARYGZ010000001">
    <property type="protein sequence ID" value="MDH7637237.1"/>
    <property type="molecule type" value="Genomic_DNA"/>
</dbReference>
<evidence type="ECO:0000313" key="6">
    <source>
        <dbReference type="Proteomes" id="UP001160625"/>
    </source>
</evidence>
<proteinExistence type="predicted"/>
<dbReference type="Gene3D" id="1.25.40.10">
    <property type="entry name" value="Tetratricopeptide repeat domain"/>
    <property type="match status" value="2"/>
</dbReference>
<keyword evidence="5" id="KW-0645">Protease</keyword>
<dbReference type="PROSITE" id="PS50005">
    <property type="entry name" value="TPR"/>
    <property type="match status" value="1"/>
</dbReference>
<dbReference type="CDD" id="cd05483">
    <property type="entry name" value="retropepsin_like_bacteria"/>
    <property type="match status" value="1"/>
</dbReference>
<dbReference type="InterPro" id="IPR034122">
    <property type="entry name" value="Retropepsin-like_bacterial"/>
</dbReference>
<dbReference type="GO" id="GO:0008233">
    <property type="term" value="F:peptidase activity"/>
    <property type="evidence" value="ECO:0007669"/>
    <property type="project" value="UniProtKB-KW"/>
</dbReference>
<organism evidence="5 6">
    <name type="scientific">Sphingomonas oryzagri</name>
    <dbReference type="NCBI Taxonomy" id="3042314"/>
    <lineage>
        <taxon>Bacteria</taxon>
        <taxon>Pseudomonadati</taxon>
        <taxon>Pseudomonadota</taxon>
        <taxon>Alphaproteobacteria</taxon>
        <taxon>Sphingomonadales</taxon>
        <taxon>Sphingomonadaceae</taxon>
        <taxon>Sphingomonas</taxon>
    </lineage>
</organism>
<feature type="repeat" description="TPR" evidence="3">
    <location>
        <begin position="332"/>
        <end position="365"/>
    </location>
</feature>
<comment type="caution">
    <text evidence="5">The sequence shown here is derived from an EMBL/GenBank/DDBJ whole genome shotgun (WGS) entry which is preliminary data.</text>
</comment>
<dbReference type="InterPro" id="IPR011990">
    <property type="entry name" value="TPR-like_helical_dom_sf"/>
</dbReference>
<dbReference type="PANTHER" id="PTHR44858:SF1">
    <property type="entry name" value="UDP-N-ACETYLGLUCOSAMINE--PEPTIDE N-ACETYLGLUCOSAMINYLTRANSFERASE SPINDLY-RELATED"/>
    <property type="match status" value="1"/>
</dbReference>
<dbReference type="InterPro" id="IPR019734">
    <property type="entry name" value="TPR_rpt"/>
</dbReference>
<keyword evidence="4" id="KW-0732">Signal</keyword>
<dbReference type="SUPFAM" id="SSF50630">
    <property type="entry name" value="Acid proteases"/>
    <property type="match status" value="2"/>
</dbReference>
<name>A0ABT6MW77_9SPHN</name>
<dbReference type="RefSeq" id="WP_281042598.1">
    <property type="nucleotide sequence ID" value="NZ_JARYGZ010000001.1"/>
</dbReference>
<dbReference type="Proteomes" id="UP001160625">
    <property type="component" value="Unassembled WGS sequence"/>
</dbReference>
<accession>A0ABT6MW77</accession>
<dbReference type="PANTHER" id="PTHR44858">
    <property type="entry name" value="TETRATRICOPEPTIDE REPEAT PROTEIN 6"/>
    <property type="match status" value="1"/>
</dbReference>
<keyword evidence="6" id="KW-1185">Reference proteome</keyword>
<dbReference type="Pfam" id="PF13650">
    <property type="entry name" value="Asp_protease_2"/>
    <property type="match status" value="2"/>
</dbReference>
<evidence type="ECO:0000256" key="1">
    <source>
        <dbReference type="ARBA" id="ARBA00022737"/>
    </source>
</evidence>
<sequence length="586" mass="62557">MKNRVACALAGLALCLGAKAASASCGVGKIGELPVTMIDMQPMTDAKINGQPVRFVVDSGAFYSVISPGRATELGLKPEPLPGWMMQGINGETPMSLVTVKTFTISGSDLPRIEFIVAGSEVGGVGVLGQNLLGLVDTEYDLPHGTVRLMKAKGCGNSNMAYWSTGTDKIVSVVELAAYDRANAQTVGTVWLNGAKIHATFDTGAHDSVLSMAAAARAGITPKSPGVEPGGMIYGFGRQLVRSWIAPFDSFKVGEGETISHGRIRFGEFTGDTEMLLGADFFIAHRIYVSNSQRRLYLTYEGGPVFNIKARYQDAKGTAIAVTDAQTDPTTAEGYSRAGAVLLARNDREGALADFGKAVALAPTEPRYRLQRADALFDADRKAEAMADVAEAIRLKPDYVEALIGRAGLRLREDEPDIKAVLADLDAADKAAPPAANERLDIGGLYVAAAEPARAVPQYDQWIKYHPQDVRRPEALNDRCWARALAGIDLPAALTDCNSAIRQRPGNMSIVDSRALVELRMGDIDKALHDYDAVIAKDPKSAWSLYGRGIAKQRKGDTAGAKADFEASAAVSPKLAKRAKDFGIKP</sequence>
<feature type="chain" id="PRO_5045526279" evidence="4">
    <location>
        <begin position="24"/>
        <end position="586"/>
    </location>
</feature>
<protein>
    <submittedName>
        <fullName evidence="5">Aspartyl protease family protein</fullName>
    </submittedName>
</protein>
<evidence type="ECO:0000313" key="5">
    <source>
        <dbReference type="EMBL" id="MDH7637237.1"/>
    </source>
</evidence>
<dbReference type="GO" id="GO:0006508">
    <property type="term" value="P:proteolysis"/>
    <property type="evidence" value="ECO:0007669"/>
    <property type="project" value="UniProtKB-KW"/>
</dbReference>
<evidence type="ECO:0000256" key="2">
    <source>
        <dbReference type="ARBA" id="ARBA00022803"/>
    </source>
</evidence>
<keyword evidence="1" id="KW-0677">Repeat</keyword>
<dbReference type="Pfam" id="PF13432">
    <property type="entry name" value="TPR_16"/>
    <property type="match status" value="2"/>
</dbReference>
<evidence type="ECO:0000256" key="3">
    <source>
        <dbReference type="PROSITE-ProRule" id="PRU00339"/>
    </source>
</evidence>
<feature type="signal peptide" evidence="4">
    <location>
        <begin position="1"/>
        <end position="23"/>
    </location>
</feature>
<dbReference type="InterPro" id="IPR050498">
    <property type="entry name" value="Ycf3"/>
</dbReference>
<dbReference type="InterPro" id="IPR021109">
    <property type="entry name" value="Peptidase_aspartic_dom_sf"/>
</dbReference>
<dbReference type="Gene3D" id="2.40.70.10">
    <property type="entry name" value="Acid Proteases"/>
    <property type="match status" value="2"/>
</dbReference>
<keyword evidence="5" id="KW-0378">Hydrolase</keyword>